<dbReference type="PANTHER" id="PTHR34477">
    <property type="entry name" value="UPF0213 PROTEIN YHBQ"/>
    <property type="match status" value="1"/>
</dbReference>
<dbReference type="InterPro" id="IPR035901">
    <property type="entry name" value="GIY-YIG_endonuc_sf"/>
</dbReference>
<gene>
    <name evidence="3" type="ordered locus">Apre_1277</name>
</gene>
<dbReference type="EMBL" id="CP001708">
    <property type="protein sequence ID" value="ACV29300.1"/>
    <property type="molecule type" value="Genomic_DNA"/>
</dbReference>
<dbReference type="Proteomes" id="UP000002294">
    <property type="component" value="Chromosome"/>
</dbReference>
<dbReference type="HOGENOM" id="CLU_135650_3_1_9"/>
<dbReference type="SUPFAM" id="SSF82771">
    <property type="entry name" value="GIY-YIG endonuclease"/>
    <property type="match status" value="1"/>
</dbReference>
<name>C7RDN7_ANAPD</name>
<dbReference type="eggNOG" id="COG2827">
    <property type="taxonomic scope" value="Bacteria"/>
</dbReference>
<evidence type="ECO:0000259" key="2">
    <source>
        <dbReference type="PROSITE" id="PS50164"/>
    </source>
</evidence>
<dbReference type="KEGG" id="apr:Apre_1277"/>
<dbReference type="InterPro" id="IPR000305">
    <property type="entry name" value="GIY-YIG_endonuc"/>
</dbReference>
<dbReference type="Gene3D" id="3.40.1440.10">
    <property type="entry name" value="GIY-YIG endonuclease"/>
    <property type="match status" value="1"/>
</dbReference>
<dbReference type="STRING" id="525919.Apre_1277"/>
<dbReference type="Pfam" id="PF01541">
    <property type="entry name" value="GIY-YIG"/>
    <property type="match status" value="1"/>
</dbReference>
<reference evidence="3 4" key="1">
    <citation type="journal article" date="2009" name="Stand. Genomic Sci.">
        <title>Complete genome sequence of Anaerococcus prevotii type strain (PC1).</title>
        <authorList>
            <person name="Labutti K."/>
            <person name="Pukall R."/>
            <person name="Steenblock K."/>
            <person name="Glavina Del Rio T."/>
            <person name="Tice H."/>
            <person name="Copeland A."/>
            <person name="Cheng J.F."/>
            <person name="Lucas S."/>
            <person name="Chen F."/>
            <person name="Nolan M."/>
            <person name="Bruce D."/>
            <person name="Goodwin L."/>
            <person name="Pitluck S."/>
            <person name="Ivanova N."/>
            <person name="Mavromatis K."/>
            <person name="Ovchinnikova G."/>
            <person name="Pati A."/>
            <person name="Chen A."/>
            <person name="Palaniappan K."/>
            <person name="Land M."/>
            <person name="Hauser L."/>
            <person name="Chang Y.J."/>
            <person name="Jeffries C.D."/>
            <person name="Chain P."/>
            <person name="Saunders E."/>
            <person name="Brettin T."/>
            <person name="Detter J.C."/>
            <person name="Han C."/>
            <person name="Goker M."/>
            <person name="Bristow J."/>
            <person name="Eisen J.A."/>
            <person name="Markowitz V."/>
            <person name="Hugenholtz P."/>
            <person name="Kyrpides N.C."/>
            <person name="Klenk H.P."/>
            <person name="Lapidus A."/>
        </authorList>
    </citation>
    <scope>NUCLEOTIDE SEQUENCE [LARGE SCALE GENOMIC DNA]</scope>
    <source>
        <strain evidence="4">ATCC 9321 / DSM 20548 / JCM 6508 / NCTC 11806 / PC1</strain>
    </source>
</reference>
<proteinExistence type="inferred from homology"/>
<dbReference type="CDD" id="cd10448">
    <property type="entry name" value="GIY-YIG_unchar_3"/>
    <property type="match status" value="1"/>
</dbReference>
<sequence length="96" mass="11875">MSYFVYLLTDKTNSRYYIGYTNNLIRRTYEHRNHLKKGSFSDKYNIGKLVYYEVFEDYENAREREIQMKKYSRTKKEALVNSLNPEWKDLYYDIIK</sequence>
<dbReference type="AlphaFoldDB" id="C7RDN7"/>
<dbReference type="InterPro" id="IPR050190">
    <property type="entry name" value="UPF0213_domain"/>
</dbReference>
<evidence type="ECO:0000313" key="4">
    <source>
        <dbReference type="Proteomes" id="UP000002294"/>
    </source>
</evidence>
<dbReference type="PROSITE" id="PS50164">
    <property type="entry name" value="GIY_YIG"/>
    <property type="match status" value="1"/>
</dbReference>
<comment type="similarity">
    <text evidence="1">Belongs to the UPF0213 family.</text>
</comment>
<keyword evidence="4" id="KW-1185">Reference proteome</keyword>
<accession>C7RDN7</accession>
<dbReference type="RefSeq" id="WP_015778199.1">
    <property type="nucleotide sequence ID" value="NC_013171.1"/>
</dbReference>
<feature type="domain" description="GIY-YIG" evidence="2">
    <location>
        <begin position="1"/>
        <end position="78"/>
    </location>
</feature>
<dbReference type="PANTHER" id="PTHR34477:SF5">
    <property type="entry name" value="BSL5627 PROTEIN"/>
    <property type="match status" value="1"/>
</dbReference>
<protein>
    <submittedName>
        <fullName evidence="3">Excinuclease ABC C subunit domain protein</fullName>
    </submittedName>
</protein>
<organism evidence="3 4">
    <name type="scientific">Anaerococcus prevotii (strain ATCC 9321 / DSM 20548 / JCM 6508 / NCTC 11806 / PC1)</name>
    <name type="common">Peptostreptococcus prevotii</name>
    <name type="synonym">Peptococcus prevotii</name>
    <dbReference type="NCBI Taxonomy" id="525919"/>
    <lineage>
        <taxon>Bacteria</taxon>
        <taxon>Bacillati</taxon>
        <taxon>Bacillota</taxon>
        <taxon>Tissierellia</taxon>
        <taxon>Tissierellales</taxon>
        <taxon>Peptoniphilaceae</taxon>
        <taxon>Anaerococcus</taxon>
    </lineage>
</organism>
<evidence type="ECO:0000256" key="1">
    <source>
        <dbReference type="ARBA" id="ARBA00007435"/>
    </source>
</evidence>
<evidence type="ECO:0000313" key="3">
    <source>
        <dbReference type="EMBL" id="ACV29300.1"/>
    </source>
</evidence>
<dbReference type="OrthoDB" id="9807770at2"/>